<name>A0ABT0IWJ3_9HYPH</name>
<reference evidence="1 2" key="1">
    <citation type="submission" date="2022-04" db="EMBL/GenBank/DDBJ databases">
        <title>Rhizobium coralii sp. nov., isolated from coral Turbinaria peltata.</title>
        <authorList>
            <person name="Sun H."/>
        </authorList>
    </citation>
    <scope>NUCLEOTIDE SEQUENCE [LARGE SCALE GENOMIC DNA]</scope>
    <source>
        <strain evidence="1 2">NTR19</strain>
    </source>
</reference>
<accession>A0ABT0IWJ3</accession>
<organism evidence="1 2">
    <name type="scientific">Neorhizobium turbinariae</name>
    <dbReference type="NCBI Taxonomy" id="2937795"/>
    <lineage>
        <taxon>Bacteria</taxon>
        <taxon>Pseudomonadati</taxon>
        <taxon>Pseudomonadota</taxon>
        <taxon>Alphaproteobacteria</taxon>
        <taxon>Hyphomicrobiales</taxon>
        <taxon>Rhizobiaceae</taxon>
        <taxon>Rhizobium/Agrobacterium group</taxon>
        <taxon>Neorhizobium</taxon>
    </lineage>
</organism>
<evidence type="ECO:0008006" key="3">
    <source>
        <dbReference type="Google" id="ProtNLM"/>
    </source>
</evidence>
<dbReference type="RefSeq" id="WP_248684579.1">
    <property type="nucleotide sequence ID" value="NZ_JALPRY010000025.1"/>
</dbReference>
<comment type="caution">
    <text evidence="1">The sequence shown here is derived from an EMBL/GenBank/DDBJ whole genome shotgun (WGS) entry which is preliminary data.</text>
</comment>
<gene>
    <name evidence="1" type="ORF">M0654_19970</name>
</gene>
<dbReference type="Proteomes" id="UP001202827">
    <property type="component" value="Unassembled WGS sequence"/>
</dbReference>
<evidence type="ECO:0000313" key="2">
    <source>
        <dbReference type="Proteomes" id="UP001202827"/>
    </source>
</evidence>
<protein>
    <recommendedName>
        <fullName evidence="3">DUF2946 domain-containing protein</fullName>
    </recommendedName>
</protein>
<sequence length="130" mass="14009">MIRRSGFDRQSMVRMLCALALLLVGFAHKPPVLDGYGIPLAEIAQYTLPDGTLPHLCLPSEDGKLHHHGHDASTSCEACRLAASALLPVPGDTIGKPILLQIAHLAPPREDQFHRQLFPSNALPRGPPSA</sequence>
<proteinExistence type="predicted"/>
<dbReference type="EMBL" id="JALPRY010000025">
    <property type="protein sequence ID" value="MCK8782261.1"/>
    <property type="molecule type" value="Genomic_DNA"/>
</dbReference>
<keyword evidence="2" id="KW-1185">Reference proteome</keyword>
<evidence type="ECO:0000313" key="1">
    <source>
        <dbReference type="EMBL" id="MCK8782261.1"/>
    </source>
</evidence>